<organism evidence="4 5">
    <name type="scientific">Chaetoceros tenuissimus</name>
    <dbReference type="NCBI Taxonomy" id="426638"/>
    <lineage>
        <taxon>Eukaryota</taxon>
        <taxon>Sar</taxon>
        <taxon>Stramenopiles</taxon>
        <taxon>Ochrophyta</taxon>
        <taxon>Bacillariophyta</taxon>
        <taxon>Coscinodiscophyceae</taxon>
        <taxon>Chaetocerotophycidae</taxon>
        <taxon>Chaetocerotales</taxon>
        <taxon>Chaetocerotaceae</taxon>
        <taxon>Chaetoceros</taxon>
    </lineage>
</organism>
<dbReference type="AlphaFoldDB" id="A0AAD3DE50"/>
<evidence type="ECO:0000313" key="4">
    <source>
        <dbReference type="EMBL" id="GFH61315.1"/>
    </source>
</evidence>
<dbReference type="EMBL" id="BLLK01000074">
    <property type="protein sequence ID" value="GFH61264.1"/>
    <property type="molecule type" value="Genomic_DNA"/>
</dbReference>
<dbReference type="GO" id="GO:0005509">
    <property type="term" value="F:calcium ion binding"/>
    <property type="evidence" value="ECO:0007669"/>
    <property type="project" value="InterPro"/>
</dbReference>
<gene>
    <name evidence="3" type="ORF">CTEN210_17740</name>
    <name evidence="4" type="ORF">CTEN210_17791</name>
</gene>
<keyword evidence="5" id="KW-1185">Reference proteome</keyword>
<evidence type="ECO:0000259" key="2">
    <source>
        <dbReference type="PROSITE" id="PS50222"/>
    </source>
</evidence>
<accession>A0AAD3DE50</accession>
<dbReference type="InterPro" id="IPR011992">
    <property type="entry name" value="EF-hand-dom_pair"/>
</dbReference>
<feature type="domain" description="EF-hand" evidence="2">
    <location>
        <begin position="135"/>
        <end position="170"/>
    </location>
</feature>
<dbReference type="Proteomes" id="UP001054902">
    <property type="component" value="Unassembled WGS sequence"/>
</dbReference>
<dbReference type="Gene3D" id="1.10.238.10">
    <property type="entry name" value="EF-hand"/>
    <property type="match status" value="1"/>
</dbReference>
<dbReference type="SMART" id="SM00054">
    <property type="entry name" value="EFh"/>
    <property type="match status" value="3"/>
</dbReference>
<dbReference type="InterPro" id="IPR002048">
    <property type="entry name" value="EF_hand_dom"/>
</dbReference>
<dbReference type="PROSITE" id="PS50222">
    <property type="entry name" value="EF_HAND_2"/>
    <property type="match status" value="1"/>
</dbReference>
<dbReference type="CDD" id="cd00051">
    <property type="entry name" value="EFh"/>
    <property type="match status" value="1"/>
</dbReference>
<sequence length="212" mass="24550">MVCCQDRSFQKYKIERYFDFLDFDNNQSVNVEDLVLWADKAAVLMKEDGISVSEEQKKQLLQRIRRVFNAMTAYGFAGKNKQRFANYLITTSKLPFFKTFFKLFCKPVFEAFDFDGNGELSWKEFYYIMMKPIGLSEEDAKIAFNIVDEDKNGVLSIEEFTIAAIGYFSDTKVTKYAFAYGKIDSDDVPEKFKESIDTTIKSIADSFNDDQA</sequence>
<evidence type="ECO:0000313" key="3">
    <source>
        <dbReference type="EMBL" id="GFH61264.1"/>
    </source>
</evidence>
<dbReference type="InterPro" id="IPR018247">
    <property type="entry name" value="EF_Hand_1_Ca_BS"/>
</dbReference>
<keyword evidence="1" id="KW-0106">Calcium</keyword>
<protein>
    <recommendedName>
        <fullName evidence="2">EF-hand domain-containing protein</fullName>
    </recommendedName>
</protein>
<dbReference type="EMBL" id="BLLK01000074">
    <property type="protein sequence ID" value="GFH61315.1"/>
    <property type="molecule type" value="Genomic_DNA"/>
</dbReference>
<comment type="caution">
    <text evidence="4">The sequence shown here is derived from an EMBL/GenBank/DDBJ whole genome shotgun (WGS) entry which is preliminary data.</text>
</comment>
<evidence type="ECO:0000256" key="1">
    <source>
        <dbReference type="ARBA" id="ARBA00022837"/>
    </source>
</evidence>
<proteinExistence type="predicted"/>
<dbReference type="PROSITE" id="PS00018">
    <property type="entry name" value="EF_HAND_1"/>
    <property type="match status" value="2"/>
</dbReference>
<reference evidence="4 5" key="2">
    <citation type="journal article" date="2021" name="Sci. Rep.">
        <title>The genome of the diatom Chaetoceros tenuissimus carries an ancient integrated fragment of an extant virus.</title>
        <authorList>
            <person name="Hongo Y."/>
            <person name="Kimura K."/>
            <person name="Takaki Y."/>
            <person name="Yoshida Y."/>
            <person name="Baba S."/>
            <person name="Kobayashi G."/>
            <person name="Nagasaki K."/>
            <person name="Hano T."/>
            <person name="Tomaru Y."/>
        </authorList>
    </citation>
    <scope>NUCLEOTIDE SEQUENCE [LARGE SCALE GENOMIC DNA]</scope>
    <source>
        <strain evidence="4 5">NIES-3715</strain>
    </source>
</reference>
<dbReference type="SUPFAM" id="SSF47473">
    <property type="entry name" value="EF-hand"/>
    <property type="match status" value="1"/>
</dbReference>
<evidence type="ECO:0000313" key="5">
    <source>
        <dbReference type="Proteomes" id="UP001054902"/>
    </source>
</evidence>
<name>A0AAD3DE50_9STRA</name>
<reference evidence="4" key="1">
    <citation type="submission" date="2020-02" db="EMBL/GenBank/DDBJ databases">
        <authorList>
            <person name="Hongo Y."/>
            <person name="Kimura K."/>
            <person name="Takaki Y."/>
            <person name="Tomaru Y."/>
        </authorList>
    </citation>
    <scope>NUCLEOTIDE SEQUENCE</scope>
    <source>
        <strain evidence="4">NIES-3715</strain>
    </source>
</reference>
<dbReference type="Pfam" id="PF13499">
    <property type="entry name" value="EF-hand_7"/>
    <property type="match status" value="1"/>
</dbReference>